<reference evidence="2" key="1">
    <citation type="submission" date="2022-11" db="UniProtKB">
        <authorList>
            <consortium name="WormBaseParasite"/>
        </authorList>
    </citation>
    <scope>IDENTIFICATION</scope>
</reference>
<dbReference type="Proteomes" id="UP000887579">
    <property type="component" value="Unplaced"/>
</dbReference>
<name>A0AC34G5Q7_9BILA</name>
<evidence type="ECO:0000313" key="2">
    <source>
        <dbReference type="WBParaSite" id="ES5_v2.g24928.t1"/>
    </source>
</evidence>
<organism evidence="1 2">
    <name type="scientific">Panagrolaimus sp. ES5</name>
    <dbReference type="NCBI Taxonomy" id="591445"/>
    <lineage>
        <taxon>Eukaryota</taxon>
        <taxon>Metazoa</taxon>
        <taxon>Ecdysozoa</taxon>
        <taxon>Nematoda</taxon>
        <taxon>Chromadorea</taxon>
        <taxon>Rhabditida</taxon>
        <taxon>Tylenchina</taxon>
        <taxon>Panagrolaimomorpha</taxon>
        <taxon>Panagrolaimoidea</taxon>
        <taxon>Panagrolaimidae</taxon>
        <taxon>Panagrolaimus</taxon>
    </lineage>
</organism>
<proteinExistence type="predicted"/>
<sequence>MAESNNDSLISGEIQHLSLSDDHSSKNSTPQEYESSASITSSGAGLDQAEDTVSSLKDKSRERSGNDKQPDDVESPSSTNNNESGSPSEDGTVEQIALPPTILKFSNY</sequence>
<protein>
    <submittedName>
        <fullName evidence="2">Uncharacterized protein</fullName>
    </submittedName>
</protein>
<accession>A0AC34G5Q7</accession>
<evidence type="ECO:0000313" key="1">
    <source>
        <dbReference type="Proteomes" id="UP000887579"/>
    </source>
</evidence>
<dbReference type="WBParaSite" id="ES5_v2.g24928.t1">
    <property type="protein sequence ID" value="ES5_v2.g24928.t1"/>
    <property type="gene ID" value="ES5_v2.g24928"/>
</dbReference>